<organism evidence="2 3">
    <name type="scientific">Vicia faba</name>
    <name type="common">Broad bean</name>
    <name type="synonym">Faba vulgaris</name>
    <dbReference type="NCBI Taxonomy" id="3906"/>
    <lineage>
        <taxon>Eukaryota</taxon>
        <taxon>Viridiplantae</taxon>
        <taxon>Streptophyta</taxon>
        <taxon>Embryophyta</taxon>
        <taxon>Tracheophyta</taxon>
        <taxon>Spermatophyta</taxon>
        <taxon>Magnoliopsida</taxon>
        <taxon>eudicotyledons</taxon>
        <taxon>Gunneridae</taxon>
        <taxon>Pentapetalae</taxon>
        <taxon>rosids</taxon>
        <taxon>fabids</taxon>
        <taxon>Fabales</taxon>
        <taxon>Fabaceae</taxon>
        <taxon>Papilionoideae</taxon>
        <taxon>50 kb inversion clade</taxon>
        <taxon>NPAAA clade</taxon>
        <taxon>Hologalegina</taxon>
        <taxon>IRL clade</taxon>
        <taxon>Fabeae</taxon>
        <taxon>Vicia</taxon>
    </lineage>
</organism>
<dbReference type="Proteomes" id="UP001157006">
    <property type="component" value="Chromosome 5"/>
</dbReference>
<dbReference type="AlphaFoldDB" id="A0AAV1AZ05"/>
<feature type="compositionally biased region" description="Polar residues" evidence="1">
    <location>
        <begin position="1"/>
        <end position="10"/>
    </location>
</feature>
<feature type="region of interest" description="Disordered" evidence="1">
    <location>
        <begin position="1"/>
        <end position="42"/>
    </location>
</feature>
<name>A0AAV1AZ05_VICFA</name>
<feature type="compositionally biased region" description="Basic and acidic residues" evidence="1">
    <location>
        <begin position="12"/>
        <end position="21"/>
    </location>
</feature>
<reference evidence="2 3" key="1">
    <citation type="submission" date="2023-01" db="EMBL/GenBank/DDBJ databases">
        <authorList>
            <person name="Kreplak J."/>
        </authorList>
    </citation>
    <scope>NUCLEOTIDE SEQUENCE [LARGE SCALE GENOMIC DNA]</scope>
</reference>
<evidence type="ECO:0000313" key="3">
    <source>
        <dbReference type="Proteomes" id="UP001157006"/>
    </source>
</evidence>
<evidence type="ECO:0000256" key="1">
    <source>
        <dbReference type="SAM" id="MobiDB-lite"/>
    </source>
</evidence>
<sequence>MRSFFSQPSTVPKREYADGPRKRFSIHQITDPSPPSKTSQPKSFDLALACSWLLQIIVDRIAIQSDPPSPSSQHHRVSSSSQCYSSSFKPVSSLFASVANSPSSARCNGGSAMIFASGLRTCFTNLSAAESTMISTT</sequence>
<feature type="compositionally biased region" description="Low complexity" evidence="1">
    <location>
        <begin position="78"/>
        <end position="87"/>
    </location>
</feature>
<evidence type="ECO:0000313" key="2">
    <source>
        <dbReference type="EMBL" id="CAI8614334.1"/>
    </source>
</evidence>
<dbReference type="EMBL" id="OX451740">
    <property type="protein sequence ID" value="CAI8614334.1"/>
    <property type="molecule type" value="Genomic_DNA"/>
</dbReference>
<feature type="region of interest" description="Disordered" evidence="1">
    <location>
        <begin position="64"/>
        <end position="87"/>
    </location>
</feature>
<proteinExistence type="predicted"/>
<accession>A0AAV1AZ05</accession>
<keyword evidence="3" id="KW-1185">Reference proteome</keyword>
<gene>
    <name evidence="2" type="ORF">VFH_V125000</name>
</gene>
<protein>
    <submittedName>
        <fullName evidence="2">Uncharacterized protein</fullName>
    </submittedName>
</protein>